<dbReference type="InterPro" id="IPR000683">
    <property type="entry name" value="Gfo/Idh/MocA-like_OxRdtase_N"/>
</dbReference>
<evidence type="ECO:0000256" key="2">
    <source>
        <dbReference type="ARBA" id="ARBA00023002"/>
    </source>
</evidence>
<evidence type="ECO:0000256" key="5">
    <source>
        <dbReference type="ARBA" id="ARBA00049233"/>
    </source>
</evidence>
<comment type="catalytic activity">
    <reaction evidence="5">
        <text>D-xylose + NADP(+) = D-xylono-1,5-lactone + NADPH + H(+)</text>
        <dbReference type="Rhea" id="RHEA:22000"/>
        <dbReference type="ChEBI" id="CHEBI:15378"/>
        <dbReference type="ChEBI" id="CHEBI:15867"/>
        <dbReference type="ChEBI" id="CHEBI:53455"/>
        <dbReference type="ChEBI" id="CHEBI:57783"/>
        <dbReference type="ChEBI" id="CHEBI:58349"/>
        <dbReference type="EC" id="1.1.1.179"/>
    </reaction>
</comment>
<dbReference type="GO" id="GO:0000166">
    <property type="term" value="F:nucleotide binding"/>
    <property type="evidence" value="ECO:0007669"/>
    <property type="project" value="InterPro"/>
</dbReference>
<keyword evidence="9" id="KW-1185">Reference proteome</keyword>
<dbReference type="OrthoDB" id="6417021at2759"/>
<dbReference type="GO" id="GO:0047837">
    <property type="term" value="F:D-xylose 1-dehydrogenase (NADP+) activity"/>
    <property type="evidence" value="ECO:0007669"/>
    <property type="project" value="UniProtKB-EC"/>
</dbReference>
<dbReference type="InterPro" id="IPR050984">
    <property type="entry name" value="Gfo/Idh/MocA_domain"/>
</dbReference>
<organism evidence="8 9">
    <name type="scientific">Ophiostoma piceae (strain UAMH 11346)</name>
    <name type="common">Sap stain fungus</name>
    <dbReference type="NCBI Taxonomy" id="1262450"/>
    <lineage>
        <taxon>Eukaryota</taxon>
        <taxon>Fungi</taxon>
        <taxon>Dikarya</taxon>
        <taxon>Ascomycota</taxon>
        <taxon>Pezizomycotina</taxon>
        <taxon>Sordariomycetes</taxon>
        <taxon>Sordariomycetidae</taxon>
        <taxon>Ophiostomatales</taxon>
        <taxon>Ophiostomataceae</taxon>
        <taxon>Ophiostoma</taxon>
    </lineage>
</organism>
<dbReference type="eggNOG" id="KOG2741">
    <property type="taxonomic scope" value="Eukaryota"/>
</dbReference>
<evidence type="ECO:0000313" key="8">
    <source>
        <dbReference type="EMBL" id="EPE06025.1"/>
    </source>
</evidence>
<dbReference type="Proteomes" id="UP000016923">
    <property type="component" value="Unassembled WGS sequence"/>
</dbReference>
<evidence type="ECO:0000256" key="4">
    <source>
        <dbReference type="ARBA" id="ARBA00042988"/>
    </source>
</evidence>
<sequence length="251" mass="27654">MECGCDIARIDDPTLDAVYIVLPDGLHFEWTLKALAKGKHVLLEKPAVSSSTEAELLFKSPLLTAATEGGGGPPCCSRPRGIPLPISAWMAVLFDLGTYAFSTLRRILRAEPEASSAMPRSVTLPLTCATRGRRPGFSSLAARPPRRQQRPRVRVMHKPAPAPEAAAEANVVRAEDQECAVTCTLACNNFIPSCMWHRIDSEDEYVVRSVSGKGHVDSQMARRWTKKESKKIYTLEDAGIDQPSEPFWMSY</sequence>
<accession>S3CYM4</accession>
<dbReference type="Pfam" id="PF01408">
    <property type="entry name" value="GFO_IDH_MocA"/>
    <property type="match status" value="1"/>
</dbReference>
<proteinExistence type="inferred from homology"/>
<feature type="compositionally biased region" description="Basic residues" evidence="6">
    <location>
        <begin position="144"/>
        <end position="155"/>
    </location>
</feature>
<dbReference type="VEuPathDB" id="FungiDB:F503_02854"/>
<evidence type="ECO:0000256" key="1">
    <source>
        <dbReference type="ARBA" id="ARBA00010928"/>
    </source>
</evidence>
<name>S3CYM4_OPHP1</name>
<dbReference type="InterPro" id="IPR036291">
    <property type="entry name" value="NAD(P)-bd_dom_sf"/>
</dbReference>
<dbReference type="STRING" id="1262450.S3CYM4"/>
<evidence type="ECO:0000256" key="3">
    <source>
        <dbReference type="ARBA" id="ARBA00038984"/>
    </source>
</evidence>
<dbReference type="SUPFAM" id="SSF51735">
    <property type="entry name" value="NAD(P)-binding Rossmann-fold domains"/>
    <property type="match status" value="1"/>
</dbReference>
<evidence type="ECO:0000313" key="9">
    <source>
        <dbReference type="Proteomes" id="UP000016923"/>
    </source>
</evidence>
<dbReference type="AlphaFoldDB" id="S3CYM4"/>
<reference evidence="8 9" key="1">
    <citation type="journal article" date="2013" name="BMC Genomics">
        <title>The genome and transcriptome of the pine saprophyte Ophiostoma piceae, and a comparison with the bark beetle-associated pine pathogen Grosmannia clavigera.</title>
        <authorList>
            <person name="Haridas S."/>
            <person name="Wang Y."/>
            <person name="Lim L."/>
            <person name="Massoumi Alamouti S."/>
            <person name="Jackman S."/>
            <person name="Docking R."/>
            <person name="Robertson G."/>
            <person name="Birol I."/>
            <person name="Bohlmann J."/>
            <person name="Breuil C."/>
        </authorList>
    </citation>
    <scope>NUCLEOTIDE SEQUENCE [LARGE SCALE GENOMIC DNA]</scope>
    <source>
        <strain evidence="8 9">UAMH 11346</strain>
    </source>
</reference>
<feature type="domain" description="Gfo/Idh/MocA-like oxidoreductase N-terminal" evidence="7">
    <location>
        <begin position="11"/>
        <end position="57"/>
    </location>
</feature>
<dbReference type="HOGENOM" id="CLU_1107413_0_0_1"/>
<gene>
    <name evidence="8" type="ORF">F503_02854</name>
</gene>
<evidence type="ECO:0000256" key="6">
    <source>
        <dbReference type="SAM" id="MobiDB-lite"/>
    </source>
</evidence>
<protein>
    <recommendedName>
        <fullName evidence="3">D-xylose 1-dehydrogenase (NADP(+), D-xylono-1,5-lactone-forming)</fullName>
        <ecNumber evidence="3">1.1.1.179</ecNumber>
    </recommendedName>
    <alternativeName>
        <fullName evidence="4">D-xylose-NADP dehydrogenase</fullName>
    </alternativeName>
</protein>
<dbReference type="PANTHER" id="PTHR22604:SF105">
    <property type="entry name" value="TRANS-1,2-DIHYDROBENZENE-1,2-DIOL DEHYDROGENASE"/>
    <property type="match status" value="1"/>
</dbReference>
<dbReference type="PANTHER" id="PTHR22604">
    <property type="entry name" value="OXIDOREDUCTASES"/>
    <property type="match status" value="1"/>
</dbReference>
<dbReference type="EC" id="1.1.1.179" evidence="3"/>
<evidence type="ECO:0000259" key="7">
    <source>
        <dbReference type="Pfam" id="PF01408"/>
    </source>
</evidence>
<feature type="region of interest" description="Disordered" evidence="6">
    <location>
        <begin position="133"/>
        <end position="155"/>
    </location>
</feature>
<keyword evidence="2" id="KW-0560">Oxidoreductase</keyword>
<dbReference type="EMBL" id="KE148154">
    <property type="protein sequence ID" value="EPE06025.1"/>
    <property type="molecule type" value="Genomic_DNA"/>
</dbReference>
<dbReference type="Gene3D" id="3.40.50.720">
    <property type="entry name" value="NAD(P)-binding Rossmann-like Domain"/>
    <property type="match status" value="1"/>
</dbReference>
<comment type="similarity">
    <text evidence="1">Belongs to the Gfo/Idh/MocA family.</text>
</comment>